<name>A0A0D2M0B9_HYPSF</name>
<dbReference type="PANTHER" id="PTHR24006:SF888">
    <property type="entry name" value="UBIQUITIN CARBOXYL-TERMINAL HYDROLASE 30"/>
    <property type="match status" value="1"/>
</dbReference>
<feature type="region of interest" description="Disordered" evidence="8">
    <location>
        <begin position="168"/>
        <end position="202"/>
    </location>
</feature>
<evidence type="ECO:0000313" key="10">
    <source>
        <dbReference type="EMBL" id="KJA16648.1"/>
    </source>
</evidence>
<feature type="compositionally biased region" description="Polar residues" evidence="8">
    <location>
        <begin position="879"/>
        <end position="888"/>
    </location>
</feature>
<evidence type="ECO:0000256" key="6">
    <source>
        <dbReference type="ARBA" id="ARBA00022801"/>
    </source>
</evidence>
<dbReference type="EC" id="3.4.19.12" evidence="3"/>
<dbReference type="GO" id="GO:0005829">
    <property type="term" value="C:cytosol"/>
    <property type="evidence" value="ECO:0007669"/>
    <property type="project" value="TreeGrafter"/>
</dbReference>
<dbReference type="PROSITE" id="PS50235">
    <property type="entry name" value="USP_3"/>
    <property type="match status" value="1"/>
</dbReference>
<evidence type="ECO:0000256" key="5">
    <source>
        <dbReference type="ARBA" id="ARBA00022786"/>
    </source>
</evidence>
<dbReference type="GO" id="GO:0004843">
    <property type="term" value="F:cysteine-type deubiquitinase activity"/>
    <property type="evidence" value="ECO:0007669"/>
    <property type="project" value="UniProtKB-EC"/>
</dbReference>
<dbReference type="InterPro" id="IPR028889">
    <property type="entry name" value="USP"/>
</dbReference>
<evidence type="ECO:0000259" key="9">
    <source>
        <dbReference type="PROSITE" id="PS50235"/>
    </source>
</evidence>
<dbReference type="InterPro" id="IPR038765">
    <property type="entry name" value="Papain-like_cys_pep_sf"/>
</dbReference>
<feature type="compositionally biased region" description="Low complexity" evidence="8">
    <location>
        <begin position="937"/>
        <end position="963"/>
    </location>
</feature>
<evidence type="ECO:0000313" key="11">
    <source>
        <dbReference type="Proteomes" id="UP000054270"/>
    </source>
</evidence>
<dbReference type="EMBL" id="KN817617">
    <property type="protein sequence ID" value="KJA16648.1"/>
    <property type="molecule type" value="Genomic_DNA"/>
</dbReference>
<feature type="compositionally biased region" description="Low complexity" evidence="8">
    <location>
        <begin position="797"/>
        <end position="818"/>
    </location>
</feature>
<dbReference type="GO" id="GO:0006508">
    <property type="term" value="P:proteolysis"/>
    <property type="evidence" value="ECO:0007669"/>
    <property type="project" value="UniProtKB-KW"/>
</dbReference>
<evidence type="ECO:0000256" key="7">
    <source>
        <dbReference type="ARBA" id="ARBA00022807"/>
    </source>
</evidence>
<feature type="compositionally biased region" description="Basic and acidic residues" evidence="8">
    <location>
        <begin position="735"/>
        <end position="745"/>
    </location>
</feature>
<feature type="domain" description="USP" evidence="9">
    <location>
        <begin position="30"/>
        <end position="1168"/>
    </location>
</feature>
<feature type="compositionally biased region" description="Basic and acidic residues" evidence="8">
    <location>
        <begin position="401"/>
        <end position="415"/>
    </location>
</feature>
<dbReference type="InterPro" id="IPR018200">
    <property type="entry name" value="USP_CS"/>
</dbReference>
<feature type="compositionally biased region" description="Basic and acidic residues" evidence="8">
    <location>
        <begin position="433"/>
        <end position="452"/>
    </location>
</feature>
<dbReference type="InterPro" id="IPR001394">
    <property type="entry name" value="Peptidase_C19_UCH"/>
</dbReference>
<dbReference type="AlphaFoldDB" id="A0A0D2M0B9"/>
<evidence type="ECO:0000256" key="4">
    <source>
        <dbReference type="ARBA" id="ARBA00022670"/>
    </source>
</evidence>
<feature type="region of interest" description="Disordered" evidence="8">
    <location>
        <begin position="1088"/>
        <end position="1138"/>
    </location>
</feature>
<dbReference type="STRING" id="945553.A0A0D2M0B9"/>
<reference evidence="11" key="1">
    <citation type="submission" date="2014-04" db="EMBL/GenBank/DDBJ databases">
        <title>Evolutionary Origins and Diversification of the Mycorrhizal Mutualists.</title>
        <authorList>
            <consortium name="DOE Joint Genome Institute"/>
            <consortium name="Mycorrhizal Genomics Consortium"/>
            <person name="Kohler A."/>
            <person name="Kuo A."/>
            <person name="Nagy L.G."/>
            <person name="Floudas D."/>
            <person name="Copeland A."/>
            <person name="Barry K.W."/>
            <person name="Cichocki N."/>
            <person name="Veneault-Fourrey C."/>
            <person name="LaButti K."/>
            <person name="Lindquist E.A."/>
            <person name="Lipzen A."/>
            <person name="Lundell T."/>
            <person name="Morin E."/>
            <person name="Murat C."/>
            <person name="Riley R."/>
            <person name="Ohm R."/>
            <person name="Sun H."/>
            <person name="Tunlid A."/>
            <person name="Henrissat B."/>
            <person name="Grigoriev I.V."/>
            <person name="Hibbett D.S."/>
            <person name="Martin F."/>
        </authorList>
    </citation>
    <scope>NUCLEOTIDE SEQUENCE [LARGE SCALE GENOMIC DNA]</scope>
    <source>
        <strain evidence="11">FD-334 SS-4</strain>
    </source>
</reference>
<feature type="compositionally biased region" description="Polar residues" evidence="8">
    <location>
        <begin position="516"/>
        <end position="529"/>
    </location>
</feature>
<keyword evidence="7" id="KW-0788">Thiol protease</keyword>
<feature type="compositionally biased region" description="Polar residues" evidence="8">
    <location>
        <begin position="1091"/>
        <end position="1124"/>
    </location>
</feature>
<feature type="compositionally biased region" description="Low complexity" evidence="8">
    <location>
        <begin position="919"/>
        <end position="929"/>
    </location>
</feature>
<evidence type="ECO:0000256" key="1">
    <source>
        <dbReference type="ARBA" id="ARBA00000707"/>
    </source>
</evidence>
<keyword evidence="4" id="KW-0645">Protease</keyword>
<proteinExistence type="inferred from homology"/>
<dbReference type="Pfam" id="PF00443">
    <property type="entry name" value="UCH"/>
    <property type="match status" value="1"/>
</dbReference>
<feature type="compositionally biased region" description="Polar residues" evidence="8">
    <location>
        <begin position="552"/>
        <end position="571"/>
    </location>
</feature>
<feature type="compositionally biased region" description="Pro residues" evidence="8">
    <location>
        <begin position="338"/>
        <end position="348"/>
    </location>
</feature>
<feature type="compositionally biased region" description="Acidic residues" evidence="8">
    <location>
        <begin position="701"/>
        <end position="710"/>
    </location>
</feature>
<dbReference type="OMA" id="HTYEDFY"/>
<dbReference type="OrthoDB" id="420187at2759"/>
<evidence type="ECO:0000256" key="2">
    <source>
        <dbReference type="ARBA" id="ARBA00009085"/>
    </source>
</evidence>
<dbReference type="PROSITE" id="PS00973">
    <property type="entry name" value="USP_2"/>
    <property type="match status" value="1"/>
</dbReference>
<evidence type="ECO:0000256" key="3">
    <source>
        <dbReference type="ARBA" id="ARBA00012759"/>
    </source>
</evidence>
<dbReference type="GO" id="GO:0005634">
    <property type="term" value="C:nucleus"/>
    <property type="evidence" value="ECO:0007669"/>
    <property type="project" value="TreeGrafter"/>
</dbReference>
<feature type="region of interest" description="Disordered" evidence="8">
    <location>
        <begin position="693"/>
        <end position="970"/>
    </location>
</feature>
<feature type="compositionally biased region" description="Low complexity" evidence="8">
    <location>
        <begin position="781"/>
        <end position="790"/>
    </location>
</feature>
<feature type="compositionally biased region" description="Low complexity" evidence="8">
    <location>
        <begin position="475"/>
        <end position="487"/>
    </location>
</feature>
<organism evidence="10 11">
    <name type="scientific">Hypholoma sublateritium (strain FD-334 SS-4)</name>
    <dbReference type="NCBI Taxonomy" id="945553"/>
    <lineage>
        <taxon>Eukaryota</taxon>
        <taxon>Fungi</taxon>
        <taxon>Dikarya</taxon>
        <taxon>Basidiomycota</taxon>
        <taxon>Agaricomycotina</taxon>
        <taxon>Agaricomycetes</taxon>
        <taxon>Agaricomycetidae</taxon>
        <taxon>Agaricales</taxon>
        <taxon>Agaricineae</taxon>
        <taxon>Strophariaceae</taxon>
        <taxon>Hypholoma</taxon>
    </lineage>
</organism>
<keyword evidence="6" id="KW-0378">Hydrolase</keyword>
<gene>
    <name evidence="10" type="ORF">HYPSUDRAFT_47129</name>
</gene>
<feature type="compositionally biased region" description="Polar residues" evidence="8">
    <location>
        <begin position="762"/>
        <end position="773"/>
    </location>
</feature>
<dbReference type="GO" id="GO:0016579">
    <property type="term" value="P:protein deubiquitination"/>
    <property type="evidence" value="ECO:0007669"/>
    <property type="project" value="InterPro"/>
</dbReference>
<dbReference type="SUPFAM" id="SSF54001">
    <property type="entry name" value="Cysteine proteinases"/>
    <property type="match status" value="1"/>
</dbReference>
<keyword evidence="5" id="KW-0833">Ubl conjugation pathway</keyword>
<feature type="compositionally biased region" description="Low complexity" evidence="8">
    <location>
        <begin position="530"/>
        <end position="551"/>
    </location>
</feature>
<sequence length="1168" mass="126060">MAKPKTLTPQEVYRQRRQREEREKNAYLPPGLINHGNTCFMNSVLQGLIATRVLSDLVLFAPIPQEMQMNAASPIVSRRSPQLTNGHNLAGSYEQPWVNSMPIGDMFLTVMYKAWDSQAAKRKDVLSPKPILAALGQKYDQYLDFAQQDAHEFLRILLDAMRMEEQDIIKKRQPPSPPKKRRRTTITSEALGSVPTDPDAAPAEPPLLSFADMIFGGELTSILVCQKCKHVSQTYEEFNDISLSIKAEDYFPHNRKRDRFKKIVGRLTQFPGTSKPHLRPPITHAHAVEMLRSSSVPPSPRTERDSAQLLAENPRPESPRRRSLDVPTGGTESEPDSPVQPPPAPSPEGPAVITKEQEKPTVEVGAADTLNVTEPDGKHVEFVEPTEKKERHESASVLALTDKEKEKVSKSDDMGWVKLGRRISLSVGLGRSRGPDKDKDRKDRDRKSRSMDRSSLGVPVSIKEEDDPDMSMQKSHSASAGSAGTSSLVDDKAESLRSRAVSDGAASYSAVDDSESSNATAASSVPSKNTSIQPTPSTSSIPLIRSPSPQLAATQFQSHTSNSHPQSSLGNSIFPGVQRSKSPKPPKPNAAQTEYLRKILADVSTSPSIANPFALFKPPLLQSHSHHHSASTTPTSGVVGEKERSSGAAWLGMGRSFSGIEECLRLFTAVEVLDGENMVGCRQCWKIQNGVLHAPKGKDSDADDDDDEAPSEPPTPQPNVTSTPVPAREPVANGVDKKHEGRENSRPPLKLLTPPPAGHIPTSLSTPTVSTFETVDDSSDARSVSSLPSDPISIMIDDASQSSLSLSTTSDAGSTDSGVYARPGGMPIPKISTTAPPDTPTDSTSSAGGNSQEPGDGAGQPPAVPIKTHPRFAKVAYESNANVLSKDSLSIPPRSLRRSSDSDVTSTDNDSSDDESDASVDTTVSAESSASRRERGPASAEGGAGASTSAGQVGSTASPAPSKKPSKPKPVIMRPAYKRYLISTPPPILVIHLKRFQQTAKSPFMSFSHGFKKLDDYISFPEYLDLLPFLAPRKEDYGLGKKSAHKDRKGKAKEERCMYRLYAVVVHIGNMLGGHYVAYTALPADPPPMKASSTPTNGATDSSPSVPANASTNGSPQEITSKSATAEPAQAPKTSERQWAHISDTTVRLTTLEEVLRAKAYICMYERC</sequence>
<feature type="compositionally biased region" description="Basic and acidic residues" evidence="8">
    <location>
        <begin position="314"/>
        <end position="324"/>
    </location>
</feature>
<feature type="region of interest" description="Disordered" evidence="8">
    <location>
        <begin position="1"/>
        <end position="25"/>
    </location>
</feature>
<dbReference type="PROSITE" id="PS00972">
    <property type="entry name" value="USP_1"/>
    <property type="match status" value="1"/>
</dbReference>
<dbReference type="InterPro" id="IPR050164">
    <property type="entry name" value="Peptidase_C19"/>
</dbReference>
<comment type="catalytic activity">
    <reaction evidence="1">
        <text>Thiol-dependent hydrolysis of ester, thioester, amide, peptide and isopeptide bonds formed by the C-terminal Gly of ubiquitin (a 76-residue protein attached to proteins as an intracellular targeting signal).</text>
        <dbReference type="EC" id="3.4.19.12"/>
    </reaction>
</comment>
<keyword evidence="11" id="KW-1185">Reference proteome</keyword>
<dbReference type="PANTHER" id="PTHR24006">
    <property type="entry name" value="UBIQUITIN CARBOXYL-TERMINAL HYDROLASE"/>
    <property type="match status" value="1"/>
</dbReference>
<dbReference type="Proteomes" id="UP000054270">
    <property type="component" value="Unassembled WGS sequence"/>
</dbReference>
<feature type="compositionally biased region" description="Basic and acidic residues" evidence="8">
    <location>
        <begin position="375"/>
        <end position="394"/>
    </location>
</feature>
<protein>
    <recommendedName>
        <fullName evidence="3">ubiquitinyl hydrolase 1</fullName>
        <ecNumber evidence="3">3.4.19.12</ecNumber>
    </recommendedName>
</protein>
<comment type="similarity">
    <text evidence="2">Belongs to the peptidase C19 family.</text>
</comment>
<accession>A0A0D2M0B9</accession>
<dbReference type="Gene3D" id="3.90.70.10">
    <property type="entry name" value="Cysteine proteinases"/>
    <property type="match status" value="2"/>
</dbReference>
<feature type="compositionally biased region" description="Low complexity" evidence="8">
    <location>
        <begin position="832"/>
        <end position="847"/>
    </location>
</feature>
<feature type="region of interest" description="Disordered" evidence="8">
    <location>
        <begin position="292"/>
        <end position="590"/>
    </location>
</feature>
<evidence type="ECO:0000256" key="8">
    <source>
        <dbReference type="SAM" id="MobiDB-lite"/>
    </source>
</evidence>